<organism evidence="1 2">
    <name type="scientific">Lophiotrema nucula</name>
    <dbReference type="NCBI Taxonomy" id="690887"/>
    <lineage>
        <taxon>Eukaryota</taxon>
        <taxon>Fungi</taxon>
        <taxon>Dikarya</taxon>
        <taxon>Ascomycota</taxon>
        <taxon>Pezizomycotina</taxon>
        <taxon>Dothideomycetes</taxon>
        <taxon>Pleosporomycetidae</taxon>
        <taxon>Pleosporales</taxon>
        <taxon>Lophiotremataceae</taxon>
        <taxon>Lophiotrema</taxon>
    </lineage>
</organism>
<sequence length="66" mass="7485">MHPGPFSGLSAFNTASFLQFWRGCELCASRTLRGRNRRAALTCSRPILQMSKESLASQRMTFTCLW</sequence>
<protein>
    <submittedName>
        <fullName evidence="1">Uncharacterized protein</fullName>
    </submittedName>
</protein>
<dbReference type="AlphaFoldDB" id="A0A6A5ZWZ8"/>
<evidence type="ECO:0000313" key="1">
    <source>
        <dbReference type="EMBL" id="KAF2122908.1"/>
    </source>
</evidence>
<proteinExistence type="predicted"/>
<dbReference type="EMBL" id="ML977310">
    <property type="protein sequence ID" value="KAF2122908.1"/>
    <property type="molecule type" value="Genomic_DNA"/>
</dbReference>
<accession>A0A6A5ZWZ8</accession>
<gene>
    <name evidence="1" type="ORF">BDV96DRAFT_561616</name>
</gene>
<name>A0A6A5ZWZ8_9PLEO</name>
<reference evidence="1" key="1">
    <citation type="journal article" date="2020" name="Stud. Mycol.">
        <title>101 Dothideomycetes genomes: a test case for predicting lifestyles and emergence of pathogens.</title>
        <authorList>
            <person name="Haridas S."/>
            <person name="Albert R."/>
            <person name="Binder M."/>
            <person name="Bloem J."/>
            <person name="Labutti K."/>
            <person name="Salamov A."/>
            <person name="Andreopoulos B."/>
            <person name="Baker S."/>
            <person name="Barry K."/>
            <person name="Bills G."/>
            <person name="Bluhm B."/>
            <person name="Cannon C."/>
            <person name="Castanera R."/>
            <person name="Culley D."/>
            <person name="Daum C."/>
            <person name="Ezra D."/>
            <person name="Gonzalez J."/>
            <person name="Henrissat B."/>
            <person name="Kuo A."/>
            <person name="Liang C."/>
            <person name="Lipzen A."/>
            <person name="Lutzoni F."/>
            <person name="Magnuson J."/>
            <person name="Mondo S."/>
            <person name="Nolan M."/>
            <person name="Ohm R."/>
            <person name="Pangilinan J."/>
            <person name="Park H.-J."/>
            <person name="Ramirez L."/>
            <person name="Alfaro M."/>
            <person name="Sun H."/>
            <person name="Tritt A."/>
            <person name="Yoshinaga Y."/>
            <person name="Zwiers L.-H."/>
            <person name="Turgeon B."/>
            <person name="Goodwin S."/>
            <person name="Spatafora J."/>
            <person name="Crous P."/>
            <person name="Grigoriev I."/>
        </authorList>
    </citation>
    <scope>NUCLEOTIDE SEQUENCE</scope>
    <source>
        <strain evidence="1">CBS 627.86</strain>
    </source>
</reference>
<evidence type="ECO:0000313" key="2">
    <source>
        <dbReference type="Proteomes" id="UP000799770"/>
    </source>
</evidence>
<dbReference type="Proteomes" id="UP000799770">
    <property type="component" value="Unassembled WGS sequence"/>
</dbReference>
<keyword evidence="2" id="KW-1185">Reference proteome</keyword>